<keyword evidence="4" id="KW-1185">Reference proteome</keyword>
<accession>A0ABR8ZCL2</accession>
<comment type="caution">
    <text evidence="3">The sequence shown here is derived from an EMBL/GenBank/DDBJ whole genome shotgun (WGS) entry which is preliminary data.</text>
</comment>
<dbReference type="InterPro" id="IPR004821">
    <property type="entry name" value="Cyt_trans-like"/>
</dbReference>
<dbReference type="SUPFAM" id="SSF52540">
    <property type="entry name" value="P-loop containing nucleoside triphosphate hydrolases"/>
    <property type="match status" value="1"/>
</dbReference>
<dbReference type="Gene3D" id="3.40.50.300">
    <property type="entry name" value="P-loop containing nucleotide triphosphate hydrolases"/>
    <property type="match status" value="1"/>
</dbReference>
<name>A0ABR8ZCL2_9FLAO</name>
<feature type="domain" description="NadR/Ttd14 AAA" evidence="2">
    <location>
        <begin position="157"/>
        <end position="310"/>
    </location>
</feature>
<evidence type="ECO:0000259" key="1">
    <source>
        <dbReference type="Pfam" id="PF01467"/>
    </source>
</evidence>
<gene>
    <name evidence="3" type="ORF">IC610_11525</name>
</gene>
<dbReference type="Gene3D" id="3.40.50.620">
    <property type="entry name" value="HUPs"/>
    <property type="match status" value="1"/>
</dbReference>
<dbReference type="RefSeq" id="WP_191736993.1">
    <property type="nucleotide sequence ID" value="NZ_JACYFS010000003.1"/>
</dbReference>
<dbReference type="Pfam" id="PF01467">
    <property type="entry name" value="CTP_transf_like"/>
    <property type="match status" value="1"/>
</dbReference>
<organism evidence="3 4">
    <name type="scientific">Chryseobacterium caseinilyticum</name>
    <dbReference type="NCBI Taxonomy" id="2771428"/>
    <lineage>
        <taxon>Bacteria</taxon>
        <taxon>Pseudomonadati</taxon>
        <taxon>Bacteroidota</taxon>
        <taxon>Flavobacteriia</taxon>
        <taxon>Flavobacteriales</taxon>
        <taxon>Weeksellaceae</taxon>
        <taxon>Chryseobacterium group</taxon>
        <taxon>Chryseobacterium</taxon>
    </lineage>
</organism>
<proteinExistence type="predicted"/>
<reference evidence="3 4" key="1">
    <citation type="submission" date="2020-09" db="EMBL/GenBank/DDBJ databases">
        <title>Genome seq and assembly of Chryseobacterium sp.</title>
        <authorList>
            <person name="Chhetri G."/>
        </authorList>
    </citation>
    <scope>NUCLEOTIDE SEQUENCE [LARGE SCALE GENOMIC DNA]</scope>
    <source>
        <strain evidence="3 4">GCR10</strain>
    </source>
</reference>
<evidence type="ECO:0000313" key="4">
    <source>
        <dbReference type="Proteomes" id="UP000637299"/>
    </source>
</evidence>
<dbReference type="InterPro" id="IPR027417">
    <property type="entry name" value="P-loop_NTPase"/>
</dbReference>
<dbReference type="InterPro" id="IPR014729">
    <property type="entry name" value="Rossmann-like_a/b/a_fold"/>
</dbReference>
<dbReference type="InterPro" id="IPR038727">
    <property type="entry name" value="NadR/Ttd14_AAA_dom"/>
</dbReference>
<feature type="domain" description="Cytidyltransferase-like" evidence="1">
    <location>
        <begin position="5"/>
        <end position="136"/>
    </location>
</feature>
<dbReference type="EMBL" id="JACYFS010000003">
    <property type="protein sequence ID" value="MBD8083044.1"/>
    <property type="molecule type" value="Genomic_DNA"/>
</dbReference>
<dbReference type="PANTHER" id="PTHR37512">
    <property type="entry name" value="TRIFUNCTIONAL NAD BIOSYNTHESIS/REGULATOR PROTEIN NADR"/>
    <property type="match status" value="1"/>
</dbReference>
<dbReference type="SUPFAM" id="SSF52374">
    <property type="entry name" value="Nucleotidylyl transferase"/>
    <property type="match status" value="1"/>
</dbReference>
<protein>
    <submittedName>
        <fullName evidence="3">AAA family ATPase</fullName>
    </submittedName>
</protein>
<sequence length="333" mass="39231">MKGFIFGKFYPFHKGHQKMIEFALEKGSVTVLVCAEEKEKIDGNIRKNWIRETFKDNQNLKVQVFKYSENNFPNSSVSDWDISKKWSEVFREYFKDEDFLVTSEEYGEMLSVILDIDHCMFDENREKIQISASEIREDVFQHWNFLPLSVQKYFALKVVFLGTESTGKSVMTDYLSEYFNCNKVSEAERDLISDSKEFYFNDLEKVYREHADRIENVDHSKSFLTLIDTDVHITKSYAEFIFGEKLSVPQEITDKNKADLYLYSTKDVEFIQDGSRLEIDRRNALDKSHRNVLKENGIAFIEISGSWDERLDEAKQYIKKLISERSGILKLKK</sequence>
<dbReference type="InterPro" id="IPR052735">
    <property type="entry name" value="NAD_biosynth-regulator"/>
</dbReference>
<dbReference type="Proteomes" id="UP000637299">
    <property type="component" value="Unassembled WGS sequence"/>
</dbReference>
<dbReference type="NCBIfam" id="TIGR00125">
    <property type="entry name" value="cyt_tran_rel"/>
    <property type="match status" value="1"/>
</dbReference>
<evidence type="ECO:0000313" key="3">
    <source>
        <dbReference type="EMBL" id="MBD8083044.1"/>
    </source>
</evidence>
<evidence type="ECO:0000259" key="2">
    <source>
        <dbReference type="Pfam" id="PF13521"/>
    </source>
</evidence>
<dbReference type="Pfam" id="PF13521">
    <property type="entry name" value="AAA_28"/>
    <property type="match status" value="1"/>
</dbReference>
<dbReference type="PANTHER" id="PTHR37512:SF1">
    <property type="entry name" value="NADR_TTD14 AAA DOMAIN-CONTAINING PROTEIN"/>
    <property type="match status" value="1"/>
</dbReference>